<dbReference type="Proteomes" id="UP000078465">
    <property type="component" value="Chromosome"/>
</dbReference>
<accession>A0ACD5ES91</accession>
<name>A0ACD5ES91_9HYPH</name>
<reference evidence="1" key="1">
    <citation type="submission" date="2024-10" db="EMBL/GenBank/DDBJ databases">
        <title>Strain of Rhizobium-related bacteria isolated fromm roots of Vavilovia formosa.</title>
        <authorList>
            <person name="Kimeklis A."/>
            <person name="Afonin A."/>
        </authorList>
    </citation>
    <scope>NUCLEOTIDE SEQUENCE</scope>
    <source>
        <strain evidence="1">Vaf-46</strain>
    </source>
</reference>
<gene>
    <name evidence="1" type="ORF">A4U53_016465</name>
</gene>
<dbReference type="EMBL" id="CP171853">
    <property type="protein sequence ID" value="XKM42053.1"/>
    <property type="molecule type" value="Genomic_DNA"/>
</dbReference>
<sequence>MAAILFRFFGGTSLIPSRLIGQAQPDTTAPFSNVAKGAVALELLHNLSLDRSRFKNYAVVTGEE</sequence>
<protein>
    <submittedName>
        <fullName evidence="1">Uncharacterized protein</fullName>
    </submittedName>
</protein>
<organism evidence="1 2">
    <name type="scientific">Rhizobium ruizarguesonis</name>
    <dbReference type="NCBI Taxonomy" id="2081791"/>
    <lineage>
        <taxon>Bacteria</taxon>
        <taxon>Pseudomonadati</taxon>
        <taxon>Pseudomonadota</taxon>
        <taxon>Alphaproteobacteria</taxon>
        <taxon>Hyphomicrobiales</taxon>
        <taxon>Rhizobiaceae</taxon>
        <taxon>Rhizobium/Agrobacterium group</taxon>
        <taxon>Rhizobium</taxon>
    </lineage>
</organism>
<proteinExistence type="predicted"/>
<evidence type="ECO:0000313" key="2">
    <source>
        <dbReference type="Proteomes" id="UP000078465"/>
    </source>
</evidence>
<evidence type="ECO:0000313" key="1">
    <source>
        <dbReference type="EMBL" id="XKM42053.1"/>
    </source>
</evidence>